<dbReference type="RefSeq" id="WP_067973563.1">
    <property type="nucleotide sequence ID" value="NZ_CAJHKM010000005.1"/>
</dbReference>
<dbReference type="KEGG" id="asan:AWM72_04005"/>
<reference evidence="10 12" key="3">
    <citation type="submission" date="2017-12" db="EMBL/GenBank/DDBJ databases">
        <title>Phylogenetic diversity of female urinary microbiome.</title>
        <authorList>
            <person name="Thomas-White K."/>
            <person name="Wolfe A.J."/>
        </authorList>
    </citation>
    <scope>NUCLEOTIDE SEQUENCE [LARGE SCALE GENOMIC DNA]</scope>
    <source>
        <strain evidence="10 12">UMB0139</strain>
    </source>
</reference>
<dbReference type="InterPro" id="IPR050539">
    <property type="entry name" value="ThrE_Dicarb/AminoAcid_Exp"/>
</dbReference>
<reference evidence="9 11" key="1">
    <citation type="journal article" date="2016" name="Genome Announc.">
        <title>Complete Genome Sequences of Aerococcus christensenii CCUG 28831T, Aerococcus sanguinicola CCUG 43001T, Aerococcus urinae CCUG 36881T, Aerococcus urinaeequi CCUG 28094T, Aerococcus urinaehominis CCUG 42038 BT, and Aerococcus viridans CCUG 4311T.</title>
        <authorList>
            <person name="Carkaci D."/>
            <person name="Dargis R."/>
            <person name="Nielsen X.C."/>
            <person name="Skovgaard O."/>
            <person name="Fuursted K."/>
            <person name="Christensen J.J."/>
        </authorList>
    </citation>
    <scope>NUCLEOTIDE SEQUENCE [LARGE SCALE GENOMIC DNA]</scope>
    <source>
        <strain evidence="9 11">CCUG43001</strain>
    </source>
</reference>
<evidence type="ECO:0000256" key="5">
    <source>
        <dbReference type="ARBA" id="ARBA00023136"/>
    </source>
</evidence>
<dbReference type="OrthoDB" id="9813917at2"/>
<proteinExistence type="inferred from homology"/>
<dbReference type="Pfam" id="PF06738">
    <property type="entry name" value="ThrE"/>
    <property type="match status" value="1"/>
</dbReference>
<dbReference type="Proteomes" id="UP000234239">
    <property type="component" value="Unassembled WGS sequence"/>
</dbReference>
<name>A0A0X8FCG7_9LACT</name>
<comment type="similarity">
    <text evidence="6">Belongs to the ThrE exporter (TC 2.A.79) family.</text>
</comment>
<dbReference type="GO" id="GO:0015744">
    <property type="term" value="P:succinate transport"/>
    <property type="evidence" value="ECO:0007669"/>
    <property type="project" value="TreeGrafter"/>
</dbReference>
<evidence type="ECO:0000313" key="9">
    <source>
        <dbReference type="EMBL" id="AMB93982.1"/>
    </source>
</evidence>
<comment type="subcellular location">
    <subcellularLocation>
        <location evidence="1">Cell membrane</location>
        <topology evidence="1">Multi-pass membrane protein</topology>
    </subcellularLocation>
</comment>
<keyword evidence="3 7" id="KW-0812">Transmembrane</keyword>
<keyword evidence="2" id="KW-1003">Cell membrane</keyword>
<keyword evidence="4 7" id="KW-1133">Transmembrane helix</keyword>
<evidence type="ECO:0000256" key="2">
    <source>
        <dbReference type="ARBA" id="ARBA00022475"/>
    </source>
</evidence>
<dbReference type="GO" id="GO:0022857">
    <property type="term" value="F:transmembrane transporter activity"/>
    <property type="evidence" value="ECO:0007669"/>
    <property type="project" value="InterPro"/>
</dbReference>
<evidence type="ECO:0000259" key="8">
    <source>
        <dbReference type="Pfam" id="PF06738"/>
    </source>
</evidence>
<dbReference type="Proteomes" id="UP000069912">
    <property type="component" value="Chromosome"/>
</dbReference>
<keyword evidence="11" id="KW-1185">Reference proteome</keyword>
<organism evidence="9 11">
    <name type="scientific">Aerococcus sanguinicola</name>
    <dbReference type="NCBI Taxonomy" id="119206"/>
    <lineage>
        <taxon>Bacteria</taxon>
        <taxon>Bacillati</taxon>
        <taxon>Bacillota</taxon>
        <taxon>Bacilli</taxon>
        <taxon>Lactobacillales</taxon>
        <taxon>Aerococcaceae</taxon>
        <taxon>Aerococcus</taxon>
    </lineage>
</organism>
<dbReference type="GeneID" id="92903235"/>
<dbReference type="PANTHER" id="PTHR34390:SF2">
    <property type="entry name" value="SUCCINATE TRANSPORTER SUBUNIT YJJP-RELATED"/>
    <property type="match status" value="1"/>
</dbReference>
<feature type="domain" description="Threonine/serine exporter-like N-terminal" evidence="8">
    <location>
        <begin position="16"/>
        <end position="258"/>
    </location>
</feature>
<dbReference type="EMBL" id="PKGY01000006">
    <property type="protein sequence ID" value="PKZ20749.1"/>
    <property type="molecule type" value="Genomic_DNA"/>
</dbReference>
<feature type="transmembrane region" description="Helical" evidence="7">
    <location>
        <begin position="125"/>
        <end position="144"/>
    </location>
</feature>
<dbReference type="AlphaFoldDB" id="A0A0X8FCG7"/>
<gene>
    <name evidence="9" type="ORF">AWM72_04005</name>
    <name evidence="10" type="ORF">CYJ28_09000</name>
</gene>
<feature type="transmembrane region" description="Helical" evidence="7">
    <location>
        <begin position="241"/>
        <end position="262"/>
    </location>
</feature>
<evidence type="ECO:0000256" key="4">
    <source>
        <dbReference type="ARBA" id="ARBA00022989"/>
    </source>
</evidence>
<evidence type="ECO:0000313" key="12">
    <source>
        <dbReference type="Proteomes" id="UP000234239"/>
    </source>
</evidence>
<feature type="transmembrane region" description="Helical" evidence="7">
    <location>
        <begin position="179"/>
        <end position="196"/>
    </location>
</feature>
<evidence type="ECO:0000313" key="11">
    <source>
        <dbReference type="Proteomes" id="UP000069912"/>
    </source>
</evidence>
<dbReference type="GO" id="GO:0005886">
    <property type="term" value="C:plasma membrane"/>
    <property type="evidence" value="ECO:0007669"/>
    <property type="project" value="UniProtKB-SubCell"/>
</dbReference>
<evidence type="ECO:0000256" key="1">
    <source>
        <dbReference type="ARBA" id="ARBA00004651"/>
    </source>
</evidence>
<protein>
    <submittedName>
        <fullName evidence="10">Threonine/serine exporter</fullName>
    </submittedName>
</protein>
<evidence type="ECO:0000256" key="7">
    <source>
        <dbReference type="SAM" id="Phobius"/>
    </source>
</evidence>
<dbReference type="InterPro" id="IPR010619">
    <property type="entry name" value="ThrE-like_N"/>
</dbReference>
<reference evidence="11" key="2">
    <citation type="submission" date="2016-01" db="EMBL/GenBank/DDBJ databases">
        <title>Six Aerococcus type strain genome sequencing and assembly using PacBio and Illumina Hiseq.</title>
        <authorList>
            <person name="Carkaci D."/>
            <person name="Dargis R."/>
            <person name="Nielsen X.C."/>
            <person name="Skovgaard O."/>
            <person name="Fuursted K."/>
            <person name="Christensen J.J."/>
        </authorList>
    </citation>
    <scope>NUCLEOTIDE SEQUENCE [LARGE SCALE GENOMIC DNA]</scope>
    <source>
        <strain evidence="11">CCUG43001</strain>
    </source>
</reference>
<evidence type="ECO:0000256" key="3">
    <source>
        <dbReference type="ARBA" id="ARBA00022692"/>
    </source>
</evidence>
<accession>A0A0X8FCG7</accession>
<evidence type="ECO:0000313" key="10">
    <source>
        <dbReference type="EMBL" id="PKZ20749.1"/>
    </source>
</evidence>
<keyword evidence="5 7" id="KW-0472">Membrane</keyword>
<dbReference type="PANTHER" id="PTHR34390">
    <property type="entry name" value="UPF0442 PROTEIN YJJB-RELATED"/>
    <property type="match status" value="1"/>
</dbReference>
<feature type="transmembrane region" description="Helical" evidence="7">
    <location>
        <begin position="202"/>
        <end position="220"/>
    </location>
</feature>
<dbReference type="EMBL" id="CP014160">
    <property type="protein sequence ID" value="AMB93982.1"/>
    <property type="molecule type" value="Genomic_DNA"/>
</dbReference>
<sequence length="264" mass="29055">MAVNEKQVPKKLLLETALLAGKIMTESNSETYRVEDTMERILSYSNLYSTVAISYATGLYASLDDLNEANNRLVGIKRIQTRGSVLHKVSKVNTVSRQLTNGEITLAVAYLKLLKIDSESNPYPIHMRFVGVIGLGMCFAVLFGGGVDEFIVTTFDAVFLSGLMYMTARYEISSPVENVFCTMMITLFAYAMQAWYFPNVSLGIVIVSTLMPLVPGTAITNSLRDIFHEDYLAGGARAMEAFFQALMIALGSLVALIIIGRLRG</sequence>
<evidence type="ECO:0000256" key="6">
    <source>
        <dbReference type="ARBA" id="ARBA00034125"/>
    </source>
</evidence>